<dbReference type="Proteomes" id="UP000249542">
    <property type="component" value="Unassembled WGS sequence"/>
</dbReference>
<dbReference type="AlphaFoldDB" id="A0A2W7HU71"/>
<proteinExistence type="predicted"/>
<dbReference type="PROSITE" id="PS51257">
    <property type="entry name" value="PROKAR_LIPOPROTEIN"/>
    <property type="match status" value="1"/>
</dbReference>
<protein>
    <submittedName>
        <fullName evidence="2">Uncharacterized protein DUF4369</fullName>
    </submittedName>
</protein>
<evidence type="ECO:0000313" key="2">
    <source>
        <dbReference type="EMBL" id="PZW37757.1"/>
    </source>
</evidence>
<evidence type="ECO:0000313" key="3">
    <source>
        <dbReference type="Proteomes" id="UP000249542"/>
    </source>
</evidence>
<organism evidence="2 3">
    <name type="scientific">Mesonia algae</name>
    <dbReference type="NCBI Taxonomy" id="213248"/>
    <lineage>
        <taxon>Bacteria</taxon>
        <taxon>Pseudomonadati</taxon>
        <taxon>Bacteroidota</taxon>
        <taxon>Flavobacteriia</taxon>
        <taxon>Flavobacteriales</taxon>
        <taxon>Flavobacteriaceae</taxon>
        <taxon>Mesonia</taxon>
    </lineage>
</organism>
<dbReference type="EMBL" id="QKYV01000010">
    <property type="protein sequence ID" value="PZW37757.1"/>
    <property type="molecule type" value="Genomic_DNA"/>
</dbReference>
<keyword evidence="3" id="KW-1185">Reference proteome</keyword>
<sequence>MKRIFILTLTILVMVSCQEKETNFSLSGNIKGLKQGSLYLQKIKDTSIVNIDSVIIDGDSNYLLEAYIDEPEIMFLYLDKIDGDKNDDIIDFFAEKGEMTINSTLDNFVANSKVSGSKNQAILEEYEGIIKRFNEQNLDLVKESFDAQKANDQEKVLAINKSYENLLKRKYLYTVNFAINHKDKEVSPYIILTEAFDANIKYLDTVYNSYQKEIRKSKYGKELKDLIKEQRKLLKLEDKVSDK</sequence>
<reference evidence="2 3" key="1">
    <citation type="submission" date="2018-06" db="EMBL/GenBank/DDBJ databases">
        <title>Genomic Encyclopedia of Archaeal and Bacterial Type Strains, Phase II (KMG-II): from individual species to whole genera.</title>
        <authorList>
            <person name="Goeker M."/>
        </authorList>
    </citation>
    <scope>NUCLEOTIDE SEQUENCE [LARGE SCALE GENOMIC DNA]</scope>
    <source>
        <strain evidence="2 3">DSM 15361</strain>
    </source>
</reference>
<dbReference type="Pfam" id="PF14289">
    <property type="entry name" value="DUF4369"/>
    <property type="match status" value="1"/>
</dbReference>
<evidence type="ECO:0000259" key="1">
    <source>
        <dbReference type="Pfam" id="PF14289"/>
    </source>
</evidence>
<accession>A0A2W7HU71</accession>
<dbReference type="InterPro" id="IPR025380">
    <property type="entry name" value="DUF4369"/>
</dbReference>
<name>A0A2W7HU71_9FLAO</name>
<feature type="domain" description="DUF4369" evidence="1">
    <location>
        <begin position="24"/>
        <end position="121"/>
    </location>
</feature>
<gene>
    <name evidence="2" type="ORF">LX95_02769</name>
</gene>
<dbReference type="RefSeq" id="WP_111542028.1">
    <property type="nucleotide sequence ID" value="NZ_QKYV01000010.1"/>
</dbReference>
<comment type="caution">
    <text evidence="2">The sequence shown here is derived from an EMBL/GenBank/DDBJ whole genome shotgun (WGS) entry which is preliminary data.</text>
</comment>